<dbReference type="InterPro" id="IPR007462">
    <property type="entry name" value="COV1-like"/>
</dbReference>
<reference evidence="2 3" key="1">
    <citation type="submission" date="2019-06" db="EMBL/GenBank/DDBJ databases">
        <authorList>
            <person name="Rodrigo-Torres L."/>
            <person name="Arahal R. D."/>
            <person name="Lucena T."/>
        </authorList>
    </citation>
    <scope>NUCLEOTIDE SEQUENCE [LARGE SCALE GENOMIC DNA]</scope>
    <source>
        <strain evidence="2 3">SB0023/3</strain>
    </source>
</reference>
<protein>
    <recommendedName>
        <fullName evidence="4">DUF502 domain-containing protein</fullName>
    </recommendedName>
</protein>
<feature type="transmembrane region" description="Helical" evidence="1">
    <location>
        <begin position="66"/>
        <end position="89"/>
    </location>
</feature>
<evidence type="ECO:0000256" key="1">
    <source>
        <dbReference type="SAM" id="Phobius"/>
    </source>
</evidence>
<feature type="transmembrane region" description="Helical" evidence="1">
    <location>
        <begin position="109"/>
        <end position="132"/>
    </location>
</feature>
<dbReference type="Pfam" id="PF04367">
    <property type="entry name" value="DUF502"/>
    <property type="match status" value="1"/>
</dbReference>
<evidence type="ECO:0000313" key="3">
    <source>
        <dbReference type="Proteomes" id="UP000410984"/>
    </source>
</evidence>
<dbReference type="PANTHER" id="PTHR31876">
    <property type="entry name" value="COV-LIKE PROTEIN 1"/>
    <property type="match status" value="1"/>
</dbReference>
<evidence type="ECO:0008006" key="4">
    <source>
        <dbReference type="Google" id="ProtNLM"/>
    </source>
</evidence>
<keyword evidence="1" id="KW-1133">Transmembrane helix</keyword>
<dbReference type="OrthoDB" id="9780267at2"/>
<gene>
    <name evidence="2" type="ORF">MET9862_04198</name>
</gene>
<keyword evidence="3" id="KW-1185">Reference proteome</keyword>
<keyword evidence="1" id="KW-0812">Transmembrane</keyword>
<evidence type="ECO:0000313" key="2">
    <source>
        <dbReference type="EMBL" id="VUD73579.1"/>
    </source>
</evidence>
<dbReference type="EMBL" id="CABFPH010000077">
    <property type="protein sequence ID" value="VUD73579.1"/>
    <property type="molecule type" value="Genomic_DNA"/>
</dbReference>
<sequence>MIPSDSRTSTDPPGLEAGKHSRYLSAVGLKAVGRTRAAVAPPITPIPEIDPGNPRKRVSARGRLRTYFLTGIIVAGPLAITAYLTWWFIALIDSWVKPLVPASYLPDHYLPFSIPGLGLVIAFLAVTLLGFLTANLVGRSVIEFGEVLLARTPVISGLYRGLRQIFETLFSANGSSFRTVGLVEFPVKGTWSVVFLSAPAAPEVQEALPKGAGDGTGHDYVGVFLPCAPNPTTGFFFYLPRSAIIEVGISVEDAAKLVMSAGVIQPEDPQRGLQAMAATLRAAQGDQATRPEAERQDA</sequence>
<dbReference type="Proteomes" id="UP000410984">
    <property type="component" value="Unassembled WGS sequence"/>
</dbReference>
<name>A0A509EJC2_9HYPH</name>
<accession>A0A509EJC2</accession>
<keyword evidence="1" id="KW-0472">Membrane</keyword>
<dbReference type="PANTHER" id="PTHR31876:SF26">
    <property type="entry name" value="PROTEIN LIKE COV 2"/>
    <property type="match status" value="1"/>
</dbReference>
<dbReference type="AlphaFoldDB" id="A0A509EJC2"/>
<proteinExistence type="predicted"/>
<organism evidence="2 3">
    <name type="scientific">Methylobacterium symbioticum</name>
    <dbReference type="NCBI Taxonomy" id="2584084"/>
    <lineage>
        <taxon>Bacteria</taxon>
        <taxon>Pseudomonadati</taxon>
        <taxon>Pseudomonadota</taxon>
        <taxon>Alphaproteobacteria</taxon>
        <taxon>Hyphomicrobiales</taxon>
        <taxon>Methylobacteriaceae</taxon>
        <taxon>Methylobacterium</taxon>
    </lineage>
</organism>